<feature type="domain" description="F-box" evidence="1">
    <location>
        <begin position="3"/>
        <end position="48"/>
    </location>
</feature>
<dbReference type="EMBL" id="CAJMWT010001123">
    <property type="protein sequence ID" value="CAE6380237.1"/>
    <property type="molecule type" value="Genomic_DNA"/>
</dbReference>
<dbReference type="AlphaFoldDB" id="A0A8H2WJV1"/>
<organism evidence="2 3">
    <name type="scientific">Rhizoctonia solani</name>
    <dbReference type="NCBI Taxonomy" id="456999"/>
    <lineage>
        <taxon>Eukaryota</taxon>
        <taxon>Fungi</taxon>
        <taxon>Dikarya</taxon>
        <taxon>Basidiomycota</taxon>
        <taxon>Agaricomycotina</taxon>
        <taxon>Agaricomycetes</taxon>
        <taxon>Cantharellales</taxon>
        <taxon>Ceratobasidiaceae</taxon>
        <taxon>Rhizoctonia</taxon>
    </lineage>
</organism>
<evidence type="ECO:0000259" key="1">
    <source>
        <dbReference type="PROSITE" id="PS50181"/>
    </source>
</evidence>
<dbReference type="Gene3D" id="3.80.10.10">
    <property type="entry name" value="Ribonuclease Inhibitor"/>
    <property type="match status" value="1"/>
</dbReference>
<name>A0A8H2WJV1_9AGAM</name>
<dbReference type="PROSITE" id="PS50181">
    <property type="entry name" value="FBOX"/>
    <property type="match status" value="1"/>
</dbReference>
<dbReference type="InterPro" id="IPR032675">
    <property type="entry name" value="LRR_dom_sf"/>
</dbReference>
<reference evidence="2" key="1">
    <citation type="submission" date="2021-01" db="EMBL/GenBank/DDBJ databases">
        <authorList>
            <person name="Kaushik A."/>
        </authorList>
    </citation>
    <scope>NUCLEOTIDE SEQUENCE</scope>
    <source>
        <strain evidence="2">AG2-2IIIB</strain>
    </source>
</reference>
<evidence type="ECO:0000313" key="2">
    <source>
        <dbReference type="EMBL" id="CAE6380237.1"/>
    </source>
</evidence>
<protein>
    <recommendedName>
        <fullName evidence="1">F-box domain-containing protein</fullName>
    </recommendedName>
</protein>
<accession>A0A8H2WJV1</accession>
<comment type="caution">
    <text evidence="2">The sequence shown here is derived from an EMBL/GenBank/DDBJ whole genome shotgun (WGS) entry which is preliminary data.</text>
</comment>
<dbReference type="SUPFAM" id="SSF52047">
    <property type="entry name" value="RNI-like"/>
    <property type="match status" value="1"/>
</dbReference>
<dbReference type="InterPro" id="IPR036047">
    <property type="entry name" value="F-box-like_dom_sf"/>
</dbReference>
<dbReference type="Proteomes" id="UP000663843">
    <property type="component" value="Unassembled WGS sequence"/>
</dbReference>
<dbReference type="SUPFAM" id="SSF81383">
    <property type="entry name" value="F-box domain"/>
    <property type="match status" value="1"/>
</dbReference>
<proteinExistence type="predicted"/>
<gene>
    <name evidence="2" type="ORF">RDB_LOCUS23953</name>
</gene>
<sequence>MLRYSIWPLPAEIYAMIYSHLSVNHLAAVQETCRMLFTITTPYVWQSVDIESLLRLLPGCISEGKREPTLNIATPCPIPDGYLSRFFFYSRFVKCLKITPQFMISGSFQDALDELAVQASSTSLLILPALGEVKLTMIVENSQRRYRDEYADYKFWIDALIPQTIKRISFEAYSNHNESLLGAIISKAPELTHLEFASEARSARFYEQIVGPNQMRHVRFLRYSGSIMDPDVMNWFTEMPQLSVLELTLDQEDSEEPHIPEMDDKPEAFQALTTLKVFTCDHAEVAEQWILLRQLWRTPLVKHLTCVELKLSGPIYPDMQEFDQFMTVLVDQSPQVSSLRIEASGTPEHFPEIPIEVLSETRRLPLRALYLQSPIHLGVNQSLFKSLGAVYSKLEVLDLGSSVVEVSDILNAHHYLPRLRYLNIGVWSTKVNKERLQRTLFSLSKASSFVPLRPPNNSYLSICFRSRRLGSGMRAYTLDFSDVHVVALLLSTYWAIIHVHGDLLADRMDELRTRIDIWRGKADRNWDRLVECVVALFKGASRDSK</sequence>
<dbReference type="InterPro" id="IPR001810">
    <property type="entry name" value="F-box_dom"/>
</dbReference>
<evidence type="ECO:0000313" key="3">
    <source>
        <dbReference type="Proteomes" id="UP000663843"/>
    </source>
</evidence>